<keyword evidence="2" id="KW-1133">Transmembrane helix</keyword>
<protein>
    <submittedName>
        <fullName evidence="3">Uncharacterized protein</fullName>
    </submittedName>
</protein>
<keyword evidence="4" id="KW-1185">Reference proteome</keyword>
<evidence type="ECO:0000313" key="3">
    <source>
        <dbReference type="EMBL" id="QNS07692.1"/>
    </source>
</evidence>
<dbReference type="EMBL" id="CP061281">
    <property type="protein sequence ID" value="QNS07692.1"/>
    <property type="molecule type" value="Genomic_DNA"/>
</dbReference>
<evidence type="ECO:0000256" key="1">
    <source>
        <dbReference type="SAM" id="MobiDB-lite"/>
    </source>
</evidence>
<dbReference type="KEGG" id="sxn:IAG42_31530"/>
<evidence type="ECO:0000256" key="2">
    <source>
        <dbReference type="SAM" id="Phobius"/>
    </source>
</evidence>
<organism evidence="3 4">
    <name type="scientific">Streptomyces xanthii</name>
    <dbReference type="NCBI Taxonomy" id="2768069"/>
    <lineage>
        <taxon>Bacteria</taxon>
        <taxon>Bacillati</taxon>
        <taxon>Actinomycetota</taxon>
        <taxon>Actinomycetes</taxon>
        <taxon>Kitasatosporales</taxon>
        <taxon>Streptomycetaceae</taxon>
        <taxon>Streptomyces</taxon>
    </lineage>
</organism>
<dbReference type="AlphaFoldDB" id="A0A7H1BG37"/>
<feature type="transmembrane region" description="Helical" evidence="2">
    <location>
        <begin position="12"/>
        <end position="33"/>
    </location>
</feature>
<keyword evidence="2" id="KW-0472">Membrane</keyword>
<dbReference type="RefSeq" id="WP_188340354.1">
    <property type="nucleotide sequence ID" value="NZ_CP061281.1"/>
</dbReference>
<gene>
    <name evidence="3" type="ORF">IAG42_31530</name>
</gene>
<reference evidence="3 4" key="1">
    <citation type="submission" date="2020-09" db="EMBL/GenBank/DDBJ databases">
        <title>A novel species.</title>
        <authorList>
            <person name="Gao J."/>
        </authorList>
    </citation>
    <scope>NUCLEOTIDE SEQUENCE [LARGE SCALE GENOMIC DNA]</scope>
    <source>
        <strain evidence="3 4">CRXT-Y-14</strain>
    </source>
</reference>
<name>A0A7H1BG37_9ACTN</name>
<sequence length="65" mass="7183">MNTSVVLAAGTGASWFFTIVGVLIVIALLVLLWTSRRRLARRPNPPQTRQPRAGSWKRPGDDDPV</sequence>
<accession>A0A7H1BG37</accession>
<feature type="region of interest" description="Disordered" evidence="1">
    <location>
        <begin position="41"/>
        <end position="65"/>
    </location>
</feature>
<evidence type="ECO:0000313" key="4">
    <source>
        <dbReference type="Proteomes" id="UP000516428"/>
    </source>
</evidence>
<proteinExistence type="predicted"/>
<keyword evidence="2" id="KW-0812">Transmembrane</keyword>
<dbReference type="Proteomes" id="UP000516428">
    <property type="component" value="Chromosome"/>
</dbReference>